<dbReference type="AlphaFoldDB" id="A0AAE4B534"/>
<dbReference type="EMBL" id="JANHAX010000002">
    <property type="protein sequence ID" value="MDQ2089959.1"/>
    <property type="molecule type" value="Genomic_DNA"/>
</dbReference>
<reference evidence="2" key="1">
    <citation type="submission" date="2022-07" db="EMBL/GenBank/DDBJ databases">
        <authorList>
            <person name="Otstavnykh N."/>
            <person name="Isaeva M."/>
            <person name="Bystritskaya E."/>
        </authorList>
    </citation>
    <scope>NUCLEOTIDE SEQUENCE</scope>
    <source>
        <strain evidence="2">KCTC 52189</strain>
    </source>
</reference>
<name>A0AAE4B534_9RHOB</name>
<keyword evidence="3" id="KW-1185">Reference proteome</keyword>
<accession>A0AAE4B534</accession>
<keyword evidence="1" id="KW-0472">Membrane</keyword>
<organism evidence="2 3">
    <name type="scientific">Marimonas arenosa</name>
    <dbReference type="NCBI Taxonomy" id="1795305"/>
    <lineage>
        <taxon>Bacteria</taxon>
        <taxon>Pseudomonadati</taxon>
        <taxon>Pseudomonadota</taxon>
        <taxon>Alphaproteobacteria</taxon>
        <taxon>Rhodobacterales</taxon>
        <taxon>Paracoccaceae</taxon>
        <taxon>Marimonas</taxon>
    </lineage>
</organism>
<evidence type="ECO:0000313" key="2">
    <source>
        <dbReference type="EMBL" id="MDQ2089959.1"/>
    </source>
</evidence>
<dbReference type="Proteomes" id="UP001226762">
    <property type="component" value="Unassembled WGS sequence"/>
</dbReference>
<dbReference type="RefSeq" id="WP_306735226.1">
    <property type="nucleotide sequence ID" value="NZ_JANHAX010000002.1"/>
</dbReference>
<sequence length="129" mass="14700">MEIQVGSDRSFGIVFAVVFAIIGLYPLFYGSVRWWALAVASVFLALAIFSPSVLHPLNMAWFRFGMLLNKIVSPIVMGVLFLVAIVPFGLFFRLRKRDPLRKKLDPDASSYWIPVDEEIRAQSSMRNQF</sequence>
<evidence type="ECO:0000313" key="3">
    <source>
        <dbReference type="Proteomes" id="UP001226762"/>
    </source>
</evidence>
<protein>
    <submittedName>
        <fullName evidence="2">SxtJ family membrane protein</fullName>
    </submittedName>
</protein>
<reference evidence="2" key="2">
    <citation type="submission" date="2023-02" db="EMBL/GenBank/DDBJ databases">
        <title>'Rhodoalgimonas zhirmunskyi' gen. nov., isolated from a red alga.</title>
        <authorList>
            <person name="Nedashkovskaya O.I."/>
            <person name="Otstavnykh N.Y."/>
            <person name="Bystritskaya E.P."/>
            <person name="Balabanova L.A."/>
            <person name="Isaeva M.P."/>
        </authorList>
    </citation>
    <scope>NUCLEOTIDE SEQUENCE</scope>
    <source>
        <strain evidence="2">KCTC 52189</strain>
    </source>
</reference>
<proteinExistence type="predicted"/>
<keyword evidence="1" id="KW-1133">Transmembrane helix</keyword>
<gene>
    <name evidence="2" type="ORF">NO357_08635</name>
</gene>
<feature type="transmembrane region" description="Helical" evidence="1">
    <location>
        <begin position="74"/>
        <end position="94"/>
    </location>
</feature>
<feature type="transmembrane region" description="Helical" evidence="1">
    <location>
        <begin position="12"/>
        <end position="28"/>
    </location>
</feature>
<comment type="caution">
    <text evidence="2">The sequence shown here is derived from an EMBL/GenBank/DDBJ whole genome shotgun (WGS) entry which is preliminary data.</text>
</comment>
<dbReference type="Pfam" id="PF19588">
    <property type="entry name" value="SxtJ"/>
    <property type="match status" value="1"/>
</dbReference>
<dbReference type="InterPro" id="IPR045781">
    <property type="entry name" value="SxtJ"/>
</dbReference>
<evidence type="ECO:0000256" key="1">
    <source>
        <dbReference type="SAM" id="Phobius"/>
    </source>
</evidence>
<feature type="transmembrane region" description="Helical" evidence="1">
    <location>
        <begin position="35"/>
        <end position="54"/>
    </location>
</feature>
<keyword evidence="1" id="KW-0812">Transmembrane</keyword>